<keyword evidence="1" id="KW-0472">Membrane</keyword>
<sequence length="47" mass="5725">MSKKLFSGEEIEFLTKDEVFSRYTTFSLNKFCFLSYFIYFINIKNSF</sequence>
<geneLocation type="plasmid" evidence="2 3">
    <name>unnamed5</name>
</geneLocation>
<keyword evidence="1" id="KW-0812">Transmembrane</keyword>
<protein>
    <submittedName>
        <fullName evidence="2">Uncharacterized protein</fullName>
    </submittedName>
</protein>
<keyword evidence="1" id="KW-1133">Transmembrane helix</keyword>
<proteinExistence type="predicted"/>
<evidence type="ECO:0000313" key="2">
    <source>
        <dbReference type="EMBL" id="WGX77631.1"/>
    </source>
</evidence>
<accession>A0ABY8R9U5</accession>
<organism evidence="2 3">
    <name type="scientific">Paraclostridium bifermentans</name>
    <name type="common">Clostridium bifermentans</name>
    <dbReference type="NCBI Taxonomy" id="1490"/>
    <lineage>
        <taxon>Bacteria</taxon>
        <taxon>Bacillati</taxon>
        <taxon>Bacillota</taxon>
        <taxon>Clostridia</taxon>
        <taxon>Peptostreptococcales</taxon>
        <taxon>Peptostreptococcaceae</taxon>
        <taxon>Paraclostridium</taxon>
    </lineage>
</organism>
<keyword evidence="3" id="KW-1185">Reference proteome</keyword>
<dbReference type="Proteomes" id="UP001239169">
    <property type="component" value="Plasmid unnamed5"/>
</dbReference>
<reference evidence="2 3" key="1">
    <citation type="submission" date="2023-04" db="EMBL/GenBank/DDBJ databases">
        <title>Bacteria Genome Submission.</title>
        <authorList>
            <person name="Isaac P."/>
        </authorList>
    </citation>
    <scope>NUCLEOTIDE SEQUENCE [LARGE SCALE GENOMIC DNA]</scope>
    <source>
        <strain evidence="2 3">SampleS7P1</strain>
        <plasmid evidence="2 3">unnamed5</plasmid>
    </source>
</reference>
<evidence type="ECO:0000256" key="1">
    <source>
        <dbReference type="SAM" id="Phobius"/>
    </source>
</evidence>
<gene>
    <name evidence="2" type="ORF">QJS64_20895</name>
</gene>
<name>A0ABY8R9U5_PARBF</name>
<evidence type="ECO:0000313" key="3">
    <source>
        <dbReference type="Proteomes" id="UP001239169"/>
    </source>
</evidence>
<feature type="transmembrane region" description="Helical" evidence="1">
    <location>
        <begin position="20"/>
        <end position="41"/>
    </location>
</feature>
<dbReference type="EMBL" id="CP124690">
    <property type="protein sequence ID" value="WGX77631.1"/>
    <property type="molecule type" value="Genomic_DNA"/>
</dbReference>
<keyword evidence="2" id="KW-0614">Plasmid</keyword>